<dbReference type="CDD" id="cd00377">
    <property type="entry name" value="ICL_PEPM"/>
    <property type="match status" value="1"/>
</dbReference>
<dbReference type="GO" id="GO:0016829">
    <property type="term" value="F:lyase activity"/>
    <property type="evidence" value="ECO:0007669"/>
    <property type="project" value="UniProtKB-KW"/>
</dbReference>
<evidence type="ECO:0000313" key="1">
    <source>
        <dbReference type="EMBL" id="RKS68323.1"/>
    </source>
</evidence>
<dbReference type="Pfam" id="PF13714">
    <property type="entry name" value="PEP_mutase"/>
    <property type="match status" value="1"/>
</dbReference>
<dbReference type="SUPFAM" id="SSF51621">
    <property type="entry name" value="Phosphoenolpyruvate/pyruvate domain"/>
    <property type="match status" value="1"/>
</dbReference>
<dbReference type="Proteomes" id="UP000274601">
    <property type="component" value="Unassembled WGS sequence"/>
</dbReference>
<protein>
    <submittedName>
        <fullName evidence="1">2-methylisocitrate lyase-like PEP mutase family enzyme</fullName>
    </submittedName>
</protein>
<evidence type="ECO:0000313" key="2">
    <source>
        <dbReference type="Proteomes" id="UP000274601"/>
    </source>
</evidence>
<accession>A0A495QA14</accession>
<keyword evidence="1" id="KW-0456">Lyase</keyword>
<dbReference type="OrthoDB" id="9771433at2"/>
<dbReference type="PANTHER" id="PTHR42905">
    <property type="entry name" value="PHOSPHOENOLPYRUVATE CARBOXYLASE"/>
    <property type="match status" value="1"/>
</dbReference>
<dbReference type="InterPro" id="IPR015813">
    <property type="entry name" value="Pyrv/PenolPyrv_kinase-like_dom"/>
</dbReference>
<dbReference type="AlphaFoldDB" id="A0A495QA14"/>
<reference evidence="1 2" key="1">
    <citation type="submission" date="2018-10" db="EMBL/GenBank/DDBJ databases">
        <title>Genomic Encyclopedia of Archaeal and Bacterial Type Strains, Phase II (KMG-II): from individual species to whole genera.</title>
        <authorList>
            <person name="Goeker M."/>
        </authorList>
    </citation>
    <scope>NUCLEOTIDE SEQUENCE [LARGE SCALE GENOMIC DNA]</scope>
    <source>
        <strain evidence="1 2">DSM 43383</strain>
    </source>
</reference>
<comment type="caution">
    <text evidence="1">The sequence shown here is derived from an EMBL/GenBank/DDBJ whole genome shotgun (WGS) entry which is preliminary data.</text>
</comment>
<sequence length="243" mass="25117">MTDRATVLRDLHRPGDPLLLPNVWDAGSAKVVQEAGFPALATASAAVSAMLGYPDHEGAPAEEMFAAAGRVIGAATVPVTVDAEAGYGLQPAELVERLLAIGAAGCNLEDTYAGELAEPETQAEYLAAVRDATGDRLVINARVDTFVAKVPDPVDAAIARGRLYFEAGADCVYPITAPLDAVPTLVKGLPGPINANNMPGSSLADLASAGVARVSYGPMPYLRALDALKEFATRVKSGESPYA</sequence>
<dbReference type="InterPro" id="IPR040442">
    <property type="entry name" value="Pyrv_kinase-like_dom_sf"/>
</dbReference>
<dbReference type="RefSeq" id="WP_121438235.1">
    <property type="nucleotide sequence ID" value="NZ_RBWU01000008.1"/>
</dbReference>
<name>A0A495QA14_9ACTN</name>
<dbReference type="EMBL" id="RBWU01000008">
    <property type="protein sequence ID" value="RKS68323.1"/>
    <property type="molecule type" value="Genomic_DNA"/>
</dbReference>
<keyword evidence="2" id="KW-1185">Reference proteome</keyword>
<proteinExistence type="predicted"/>
<dbReference type="Gene3D" id="3.20.20.60">
    <property type="entry name" value="Phosphoenolpyruvate-binding domains"/>
    <property type="match status" value="1"/>
</dbReference>
<organism evidence="1 2">
    <name type="scientific">Actinomadura pelletieri DSM 43383</name>
    <dbReference type="NCBI Taxonomy" id="1120940"/>
    <lineage>
        <taxon>Bacteria</taxon>
        <taxon>Bacillati</taxon>
        <taxon>Actinomycetota</taxon>
        <taxon>Actinomycetes</taxon>
        <taxon>Streptosporangiales</taxon>
        <taxon>Thermomonosporaceae</taxon>
        <taxon>Actinomadura</taxon>
    </lineage>
</organism>
<dbReference type="PANTHER" id="PTHR42905:SF16">
    <property type="entry name" value="CARBOXYPHOSPHONOENOLPYRUVATE PHOSPHONOMUTASE-LIKE PROTEIN (AFU_ORTHOLOGUE AFUA_5G07230)"/>
    <property type="match status" value="1"/>
</dbReference>
<dbReference type="InterPro" id="IPR039556">
    <property type="entry name" value="ICL/PEPM"/>
</dbReference>
<gene>
    <name evidence="1" type="ORF">BZB76_6586</name>
</gene>